<evidence type="ECO:0000259" key="2">
    <source>
        <dbReference type="PROSITE" id="PS51742"/>
    </source>
</evidence>
<sequence length="168" mass="18483">MKKLIVLIALSSLALCVANAQTFKGSRWTARKAGDAYIVSIQDKSSIVEALTDFVTSRKIQAGQITGIGATNEATLRFFDPATKKYADKVFKEQMEISNLSGNISEVEGKPVLHLHITLGRRDYTALAGHLLDAKIRGAGECFVYPMDAKIIKVKNEEVGLNFYDFEP</sequence>
<evidence type="ECO:0000313" key="4">
    <source>
        <dbReference type="Proteomes" id="UP000078486"/>
    </source>
</evidence>
<proteinExistence type="predicted"/>
<dbReference type="SUPFAM" id="SSF117856">
    <property type="entry name" value="AF0104/ALDC/Ptd012-like"/>
    <property type="match status" value="1"/>
</dbReference>
<evidence type="ECO:0000256" key="1">
    <source>
        <dbReference type="SAM" id="SignalP"/>
    </source>
</evidence>
<name>A0A178ICR0_9BACT</name>
<feature type="domain" description="PPC" evidence="2">
    <location>
        <begin position="31"/>
        <end position="167"/>
    </location>
</feature>
<dbReference type="PANTHER" id="PTHR34988:SF1">
    <property type="entry name" value="DNA-BINDING PROTEIN"/>
    <property type="match status" value="1"/>
</dbReference>
<protein>
    <recommendedName>
        <fullName evidence="2">PPC domain-containing protein</fullName>
    </recommendedName>
</protein>
<evidence type="ECO:0000313" key="3">
    <source>
        <dbReference type="EMBL" id="OAM87804.1"/>
    </source>
</evidence>
<dbReference type="Pfam" id="PF03479">
    <property type="entry name" value="PCC"/>
    <property type="match status" value="1"/>
</dbReference>
<dbReference type="PANTHER" id="PTHR34988">
    <property type="entry name" value="PROTEIN, PUTATIVE-RELATED"/>
    <property type="match status" value="1"/>
</dbReference>
<dbReference type="Gene3D" id="3.30.1330.80">
    <property type="entry name" value="Hypothetical protein, similar to alpha- acetolactate decarboxylase, domain 2"/>
    <property type="match status" value="1"/>
</dbReference>
<keyword evidence="4" id="KW-1185">Reference proteome</keyword>
<dbReference type="AlphaFoldDB" id="A0A178ICR0"/>
<keyword evidence="1" id="KW-0732">Signal</keyword>
<gene>
    <name evidence="3" type="ORF">AW736_20715</name>
</gene>
<dbReference type="Proteomes" id="UP000078486">
    <property type="component" value="Unassembled WGS sequence"/>
</dbReference>
<feature type="signal peptide" evidence="1">
    <location>
        <begin position="1"/>
        <end position="20"/>
    </location>
</feature>
<dbReference type="PROSITE" id="PS51742">
    <property type="entry name" value="PPC"/>
    <property type="match status" value="1"/>
</dbReference>
<dbReference type="InterPro" id="IPR005175">
    <property type="entry name" value="PPC_dom"/>
</dbReference>
<feature type="chain" id="PRO_5008088624" description="PPC domain-containing protein" evidence="1">
    <location>
        <begin position="21"/>
        <end position="168"/>
    </location>
</feature>
<dbReference type="CDD" id="cd11378">
    <property type="entry name" value="DUF296"/>
    <property type="match status" value="1"/>
</dbReference>
<comment type="caution">
    <text evidence="3">The sequence shown here is derived from an EMBL/GenBank/DDBJ whole genome shotgun (WGS) entry which is preliminary data.</text>
</comment>
<organism evidence="3 4">
    <name type="scientific">Termitidicoccus mucosus</name>
    <dbReference type="NCBI Taxonomy" id="1184151"/>
    <lineage>
        <taxon>Bacteria</taxon>
        <taxon>Pseudomonadati</taxon>
        <taxon>Verrucomicrobiota</taxon>
        <taxon>Opitutia</taxon>
        <taxon>Opitutales</taxon>
        <taxon>Opitutaceae</taxon>
        <taxon>Termitidicoccus</taxon>
    </lineage>
</organism>
<dbReference type="EMBL" id="LRRQ01000157">
    <property type="protein sequence ID" value="OAM87804.1"/>
    <property type="molecule type" value="Genomic_DNA"/>
</dbReference>
<reference evidence="3 4" key="1">
    <citation type="submission" date="2016-01" db="EMBL/GenBank/DDBJ databases">
        <title>High potential of lignocellulose degradation of a new Verrucomicrobia species.</title>
        <authorList>
            <person name="Wang Y."/>
            <person name="Shi Y."/>
            <person name="Qiu Z."/>
            <person name="Liu S."/>
            <person name="Yang H."/>
        </authorList>
    </citation>
    <scope>NUCLEOTIDE SEQUENCE [LARGE SCALE GENOMIC DNA]</scope>
    <source>
        <strain evidence="3 4">TSB47</strain>
    </source>
</reference>
<accession>A0A178ICR0</accession>
<dbReference type="STRING" id="1184151.AW736_20715"/>